<dbReference type="FunFam" id="1.20.120.420:FF:000003">
    <property type="entry name" value="Methylthioribose-1-phosphate isomerase"/>
    <property type="match status" value="1"/>
</dbReference>
<sequence length="329" mass="36214">MVEPIIWENGVLKLLDQRILPHEKRYVECNTAENVANAIKDMVVRGAPAIGVTAAFGVVLGLKEGKNIDEIYSLLLNTRPTAVNLKWALDKMKAAYEYAEGNIDFVEESAVKLFERDIEYNRMIGKSGLQVIKDGDNILTHCNAGALATAGYGTALGVLRAAKEAGLNIHVYVDETRPYLQGARLTAFELMEEGISCTLICDNMPGFLMKQKKIDKIIVGADRIAKNGDTANKIGTYQLAVLAYFHDIPLYIAAPISTFDFSIECGDDIVIEHRNPDEVRKVGDKLIAPENVNVYNPAFDVTPANLISGFITEFGVFNSVDEILNKIND</sequence>
<dbReference type="GO" id="GO:0019509">
    <property type="term" value="P:L-methionine salvage from methylthioadenosine"/>
    <property type="evidence" value="ECO:0007669"/>
    <property type="project" value="UniProtKB-UniRule"/>
</dbReference>
<dbReference type="eggNOG" id="COG0182">
    <property type="taxonomic scope" value="Bacteria"/>
</dbReference>
<dbReference type="RefSeq" id="WP_013006821.1">
    <property type="nucleotide sequence ID" value="NC_013939.1"/>
</dbReference>
<reference evidence="3 4" key="1">
    <citation type="journal article" date="2010" name="DNA Res.">
        <title>Bacterial lifestyle in a deep-sea hydrothermal vent chimney revealed by the genome sequence of the thermophilic bacterium Deferribacter desulfuricans SSM1.</title>
        <authorList>
            <person name="Takaki Y."/>
            <person name="Shimamura S."/>
            <person name="Nakagawa S."/>
            <person name="Fukuhara Y."/>
            <person name="Horikawa H."/>
            <person name="Ankai A."/>
            <person name="Harada T."/>
            <person name="Hosoyama A."/>
            <person name="Oguchi A."/>
            <person name="Fukui S."/>
            <person name="Fujita N."/>
            <person name="Takami H."/>
            <person name="Takai K."/>
        </authorList>
    </citation>
    <scope>NUCLEOTIDE SEQUENCE [LARGE SCALE GENOMIC DNA]</scope>
    <source>
        <strain evidence="4">DSM 14783 / JCM 11476 / NBRC 101012 / SSM1</strain>
    </source>
</reference>
<dbReference type="AlphaFoldDB" id="D3PAF0"/>
<dbReference type="PANTHER" id="PTHR43475:SF1">
    <property type="entry name" value="METHYLTHIORIBOSE-1-PHOSPHATE ISOMERASE"/>
    <property type="match status" value="1"/>
</dbReference>
<dbReference type="Gene3D" id="3.40.50.10470">
    <property type="entry name" value="Translation initiation factor eif-2b, domain 2"/>
    <property type="match status" value="1"/>
</dbReference>
<evidence type="ECO:0000256" key="2">
    <source>
        <dbReference type="HAMAP-Rule" id="MF_01678"/>
    </source>
</evidence>
<feature type="binding site" evidence="2">
    <location>
        <position position="181"/>
    </location>
    <ligand>
        <name>substrate</name>
    </ligand>
</feature>
<dbReference type="Gene3D" id="1.20.120.420">
    <property type="entry name" value="translation initiation factor eif-2b, domain 1"/>
    <property type="match status" value="1"/>
</dbReference>
<feature type="active site" description="Proton donor" evidence="2">
    <location>
        <position position="222"/>
    </location>
</feature>
<dbReference type="GO" id="GO:0046523">
    <property type="term" value="F:S-methyl-5-thioribose-1-phosphate isomerase activity"/>
    <property type="evidence" value="ECO:0007669"/>
    <property type="project" value="UniProtKB-UniRule"/>
</dbReference>
<dbReference type="InterPro" id="IPR042529">
    <property type="entry name" value="IF_2B-like_C"/>
</dbReference>
<dbReference type="Pfam" id="PF01008">
    <property type="entry name" value="IF-2B"/>
    <property type="match status" value="1"/>
</dbReference>
<comment type="similarity">
    <text evidence="2">Belongs to the EIF-2B alpha/beta/delta subunits family. MtnA subfamily.</text>
</comment>
<dbReference type="HAMAP" id="MF_01678">
    <property type="entry name" value="Salvage_MtnA"/>
    <property type="match status" value="1"/>
</dbReference>
<keyword evidence="2" id="KW-0028">Amino-acid biosynthesis</keyword>
<dbReference type="PANTHER" id="PTHR43475">
    <property type="entry name" value="METHYLTHIORIBOSE-1-PHOSPHATE ISOMERASE"/>
    <property type="match status" value="1"/>
</dbReference>
<feature type="binding site" evidence="2">
    <location>
        <begin position="45"/>
        <end position="47"/>
    </location>
    <ligand>
        <name>substrate</name>
    </ligand>
</feature>
<dbReference type="OrthoDB" id="9803436at2"/>
<dbReference type="NCBIfam" id="TIGR00524">
    <property type="entry name" value="eIF-2B_rel"/>
    <property type="match status" value="1"/>
</dbReference>
<name>D3PAF0_DEFDS</name>
<keyword evidence="3" id="KW-0396">Initiation factor</keyword>
<accession>D3PAF0</accession>
<gene>
    <name evidence="2" type="primary">mtnA</name>
    <name evidence="3" type="ordered locus">DEFDS_0061</name>
</gene>
<dbReference type="GO" id="GO:0003743">
    <property type="term" value="F:translation initiation factor activity"/>
    <property type="evidence" value="ECO:0007669"/>
    <property type="project" value="UniProtKB-KW"/>
</dbReference>
<dbReference type="NCBIfam" id="NF004326">
    <property type="entry name" value="PRK05720.1"/>
    <property type="match status" value="1"/>
</dbReference>
<dbReference type="KEGG" id="ddf:DEFDS_0061"/>
<dbReference type="HOGENOM" id="CLU_016218_1_2_0"/>
<comment type="catalytic activity">
    <reaction evidence="2">
        <text>5-(methylsulfanyl)-alpha-D-ribose 1-phosphate = 5-(methylsulfanyl)-D-ribulose 1-phosphate</text>
        <dbReference type="Rhea" id="RHEA:19989"/>
        <dbReference type="ChEBI" id="CHEBI:58533"/>
        <dbReference type="ChEBI" id="CHEBI:58548"/>
        <dbReference type="EC" id="5.3.1.23"/>
    </reaction>
</comment>
<dbReference type="UniPathway" id="UPA00904">
    <property type="reaction ID" value="UER00874"/>
</dbReference>
<proteinExistence type="inferred from homology"/>
<protein>
    <recommendedName>
        <fullName evidence="2">Methylthioribose-1-phosphate isomerase</fullName>
        <shortName evidence="2">M1Pi</shortName>
        <shortName evidence="2">MTR-1-P isomerase</shortName>
        <ecNumber evidence="2">5.3.1.23</ecNumber>
    </recommendedName>
    <alternativeName>
        <fullName evidence="2">S-methyl-5-thioribose-1-phosphate isomerase</fullName>
    </alternativeName>
</protein>
<feature type="site" description="Transition state stabilizer" evidence="2">
    <location>
        <position position="142"/>
    </location>
</feature>
<dbReference type="STRING" id="639282.DEFDS_0061"/>
<dbReference type="InterPro" id="IPR011559">
    <property type="entry name" value="Initiation_fac_2B_a/b/d"/>
</dbReference>
<dbReference type="SUPFAM" id="SSF100950">
    <property type="entry name" value="NagB/RpiA/CoA transferase-like"/>
    <property type="match status" value="1"/>
</dbReference>
<evidence type="ECO:0000313" key="4">
    <source>
        <dbReference type="Proteomes" id="UP000001520"/>
    </source>
</evidence>
<organism evidence="3 4">
    <name type="scientific">Deferribacter desulfuricans (strain DSM 14783 / JCM 11476 / NBRC 101012 / SSM1)</name>
    <dbReference type="NCBI Taxonomy" id="639282"/>
    <lineage>
        <taxon>Bacteria</taxon>
        <taxon>Pseudomonadati</taxon>
        <taxon>Deferribacterota</taxon>
        <taxon>Deferribacteres</taxon>
        <taxon>Deferribacterales</taxon>
        <taxon>Deferribacteraceae</taxon>
        <taxon>Deferribacter</taxon>
    </lineage>
</organism>
<comment type="pathway">
    <text evidence="2">Amino-acid biosynthesis; L-methionine biosynthesis via salvage pathway; L-methionine from S-methyl-5-thio-alpha-D-ribose 1-phosphate: step 1/6.</text>
</comment>
<dbReference type="FunFam" id="3.40.50.10470:FF:000006">
    <property type="entry name" value="Methylthioribose-1-phosphate isomerase"/>
    <property type="match status" value="1"/>
</dbReference>
<dbReference type="EC" id="5.3.1.23" evidence="2"/>
<keyword evidence="2" id="KW-0486">Methionine biosynthesis</keyword>
<dbReference type="InterPro" id="IPR027363">
    <property type="entry name" value="M1Pi_N"/>
</dbReference>
<keyword evidence="4" id="KW-1185">Reference proteome</keyword>
<dbReference type="Proteomes" id="UP000001520">
    <property type="component" value="Chromosome"/>
</dbReference>
<keyword evidence="1 2" id="KW-0413">Isomerase</keyword>
<keyword evidence="3" id="KW-0648">Protein biosynthesis</keyword>
<dbReference type="EMBL" id="AP011529">
    <property type="protein sequence ID" value="BAI79573.1"/>
    <property type="molecule type" value="Genomic_DNA"/>
</dbReference>
<dbReference type="InterPro" id="IPR037171">
    <property type="entry name" value="NagB/RpiA_transferase-like"/>
</dbReference>
<evidence type="ECO:0000256" key="1">
    <source>
        <dbReference type="ARBA" id="ARBA00023235"/>
    </source>
</evidence>
<dbReference type="InterPro" id="IPR000649">
    <property type="entry name" value="IF-2B-related"/>
</dbReference>
<dbReference type="NCBIfam" id="TIGR00512">
    <property type="entry name" value="salvage_mtnA"/>
    <property type="match status" value="1"/>
</dbReference>
<evidence type="ECO:0000313" key="3">
    <source>
        <dbReference type="EMBL" id="BAI79573.1"/>
    </source>
</evidence>
<comment type="function">
    <text evidence="2">Catalyzes the interconversion of methylthioribose-1-phosphate (MTR-1-P) into methylthioribulose-1-phosphate (MTRu-1-P).</text>
</comment>
<feature type="binding site" evidence="2">
    <location>
        <position position="79"/>
    </location>
    <ligand>
        <name>substrate</name>
    </ligand>
</feature>
<feature type="binding site" evidence="2">
    <location>
        <begin position="232"/>
        <end position="233"/>
    </location>
    <ligand>
        <name>substrate</name>
    </ligand>
</feature>
<dbReference type="InterPro" id="IPR005251">
    <property type="entry name" value="IF-M1Pi"/>
</dbReference>